<dbReference type="GO" id="GO:0005634">
    <property type="term" value="C:nucleus"/>
    <property type="evidence" value="ECO:0007669"/>
    <property type="project" value="UniProtKB-SubCell"/>
</dbReference>
<dbReference type="Proteomes" id="UP000054383">
    <property type="component" value="Unassembled WGS sequence"/>
</dbReference>
<evidence type="ECO:0000313" key="7">
    <source>
        <dbReference type="Proteomes" id="UP000054383"/>
    </source>
</evidence>
<dbReference type="InterPro" id="IPR050613">
    <property type="entry name" value="Sec_Metabolite_Reg"/>
</dbReference>
<evidence type="ECO:0000313" key="6">
    <source>
        <dbReference type="EMBL" id="CRG88685.1"/>
    </source>
</evidence>
<keyword evidence="2" id="KW-0805">Transcription regulation</keyword>
<comment type="subcellular location">
    <subcellularLocation>
        <location evidence="1">Nucleus</location>
    </subcellularLocation>
</comment>
<dbReference type="InterPro" id="IPR007219">
    <property type="entry name" value="XnlR_reg_dom"/>
</dbReference>
<gene>
    <name evidence="6" type="ORF">PISL3812_05719</name>
</gene>
<organism evidence="6 7">
    <name type="scientific">Talaromyces islandicus</name>
    <name type="common">Penicillium islandicum</name>
    <dbReference type="NCBI Taxonomy" id="28573"/>
    <lineage>
        <taxon>Eukaryota</taxon>
        <taxon>Fungi</taxon>
        <taxon>Dikarya</taxon>
        <taxon>Ascomycota</taxon>
        <taxon>Pezizomycotina</taxon>
        <taxon>Eurotiomycetes</taxon>
        <taxon>Eurotiomycetidae</taxon>
        <taxon>Eurotiales</taxon>
        <taxon>Trichocomaceae</taxon>
        <taxon>Talaromyces</taxon>
        <taxon>Talaromyces sect. Islandici</taxon>
    </lineage>
</organism>
<evidence type="ECO:0000259" key="5">
    <source>
        <dbReference type="Pfam" id="PF04082"/>
    </source>
</evidence>
<name>A0A0U1LZF3_TALIS</name>
<dbReference type="OrthoDB" id="3014581at2759"/>
<dbReference type="GO" id="GO:0006351">
    <property type="term" value="P:DNA-templated transcription"/>
    <property type="evidence" value="ECO:0007669"/>
    <property type="project" value="InterPro"/>
</dbReference>
<dbReference type="Pfam" id="PF04082">
    <property type="entry name" value="Fungal_trans"/>
    <property type="match status" value="1"/>
</dbReference>
<accession>A0A0U1LZF3</accession>
<sequence>MGSRIPDVLPTSLKDRLMPKPASLPTPLTAFLPREPEAMEMLNHYIECMDFVYHVIIPSRTISQFNEIYQNVHNQSTVNLNHLALLFSIAAASHYFRSVESTQPSKEAEKRSREYTALTGAALTQGNYMTYPTIEGLQATIIISHCVSNIGQDSSIRAYFIHATIVSQAMQLGLHRTDTIQNKQYRKKHGYDSVEVELKRRLWWQLASYDWLLAFLSGPQEYTYFIHPSHMSVYLPVNIRDEDIGQIDHGAALPESTPTKKMSYALARIKLAVVCREIVDETGNEHFQGTEIEYSKIIELDRRLDQVYKQIPDFFRLDSGSRRKYAQLYKDCPQLSWQRLLLQQAFNARICRLHRYYFIRGAHDAAYSYSHVRCLQSARRVIEVKRIMDAEIESIPGSSLVWFVMHHVFMSAVFLMMDMCFNWDDILADKRREEVMDACRMLDKAQRYSGIVREGINAMMEVLQRYWRPSNIEPQKRVDKTETVFQSEAQVSGEVAADPFHITEGDNICLENTWSELLDSCAPMAASAEEWMGLFTDLSDAAVMMD</sequence>
<protein>
    <submittedName>
        <fullName evidence="6">Proline utilization trans-activator</fullName>
    </submittedName>
</protein>
<reference evidence="6 7" key="1">
    <citation type="submission" date="2015-04" db="EMBL/GenBank/DDBJ databases">
        <authorList>
            <person name="Syromyatnikov M.Y."/>
            <person name="Popov V.N."/>
        </authorList>
    </citation>
    <scope>NUCLEOTIDE SEQUENCE [LARGE SCALE GENOMIC DNA]</scope>
    <source>
        <strain evidence="6">WF-38-12</strain>
    </source>
</reference>
<feature type="domain" description="Xylanolytic transcriptional activator regulatory" evidence="5">
    <location>
        <begin position="63"/>
        <end position="281"/>
    </location>
</feature>
<keyword evidence="3" id="KW-0804">Transcription</keyword>
<dbReference type="CDD" id="cd12148">
    <property type="entry name" value="fungal_TF_MHR"/>
    <property type="match status" value="1"/>
</dbReference>
<keyword evidence="7" id="KW-1185">Reference proteome</keyword>
<evidence type="ECO:0000256" key="2">
    <source>
        <dbReference type="ARBA" id="ARBA00023015"/>
    </source>
</evidence>
<dbReference type="OMA" id="QEWTYSI"/>
<dbReference type="PANTHER" id="PTHR31001">
    <property type="entry name" value="UNCHARACTERIZED TRANSCRIPTIONAL REGULATORY PROTEIN"/>
    <property type="match status" value="1"/>
</dbReference>
<dbReference type="GO" id="GO:0008270">
    <property type="term" value="F:zinc ion binding"/>
    <property type="evidence" value="ECO:0007669"/>
    <property type="project" value="InterPro"/>
</dbReference>
<evidence type="ECO:0000256" key="1">
    <source>
        <dbReference type="ARBA" id="ARBA00004123"/>
    </source>
</evidence>
<evidence type="ECO:0000256" key="4">
    <source>
        <dbReference type="ARBA" id="ARBA00023242"/>
    </source>
</evidence>
<dbReference type="PANTHER" id="PTHR31001:SF90">
    <property type="entry name" value="CENTROMERE DNA-BINDING PROTEIN COMPLEX CBF3 SUBUNIT B"/>
    <property type="match status" value="1"/>
</dbReference>
<keyword evidence="4" id="KW-0539">Nucleus</keyword>
<dbReference type="GO" id="GO:0003677">
    <property type="term" value="F:DNA binding"/>
    <property type="evidence" value="ECO:0007669"/>
    <property type="project" value="InterPro"/>
</dbReference>
<dbReference type="STRING" id="28573.A0A0U1LZF3"/>
<proteinExistence type="predicted"/>
<evidence type="ECO:0000256" key="3">
    <source>
        <dbReference type="ARBA" id="ARBA00023163"/>
    </source>
</evidence>
<dbReference type="AlphaFoldDB" id="A0A0U1LZF3"/>
<dbReference type="EMBL" id="CVMT01000005">
    <property type="protein sequence ID" value="CRG88685.1"/>
    <property type="molecule type" value="Genomic_DNA"/>
</dbReference>